<evidence type="ECO:0000256" key="1">
    <source>
        <dbReference type="SAM" id="MobiDB-lite"/>
    </source>
</evidence>
<dbReference type="STRING" id="485913.Krac_3204"/>
<gene>
    <name evidence="4" type="ORF">Krac_3204</name>
    <name evidence="5" type="ORF">Krac_8904</name>
</gene>
<comment type="caution">
    <text evidence="5">The sequence shown here is derived from an EMBL/GenBank/DDBJ whole genome shotgun (WGS) entry which is preliminary data.</text>
</comment>
<dbReference type="InterPro" id="IPR002559">
    <property type="entry name" value="Transposase_11"/>
</dbReference>
<feature type="domain" description="Transposase IS4-like" evidence="2">
    <location>
        <begin position="125"/>
        <end position="249"/>
    </location>
</feature>
<reference evidence="5 6" key="1">
    <citation type="journal article" date="2011" name="Stand. Genomic Sci.">
        <title>Non-contiguous finished genome sequence and contextual data of the filamentous soil bacterium Ktedonobacter racemifer type strain (SOSP1-21).</title>
        <authorList>
            <person name="Chang Y.J."/>
            <person name="Land M."/>
            <person name="Hauser L."/>
            <person name="Chertkov O."/>
            <person name="Del Rio T.G."/>
            <person name="Nolan M."/>
            <person name="Copeland A."/>
            <person name="Tice H."/>
            <person name="Cheng J.F."/>
            <person name="Lucas S."/>
            <person name="Han C."/>
            <person name="Goodwin L."/>
            <person name="Pitluck S."/>
            <person name="Ivanova N."/>
            <person name="Ovchinikova G."/>
            <person name="Pati A."/>
            <person name="Chen A."/>
            <person name="Palaniappan K."/>
            <person name="Mavromatis K."/>
            <person name="Liolios K."/>
            <person name="Brettin T."/>
            <person name="Fiebig A."/>
            <person name="Rohde M."/>
            <person name="Abt B."/>
            <person name="Goker M."/>
            <person name="Detter J.C."/>
            <person name="Woyke T."/>
            <person name="Bristow J."/>
            <person name="Eisen J.A."/>
            <person name="Markowitz V."/>
            <person name="Hugenholtz P."/>
            <person name="Kyrpides N.C."/>
            <person name="Klenk H.P."/>
            <person name="Lapidus A."/>
        </authorList>
    </citation>
    <scope>NUCLEOTIDE SEQUENCE [LARGE SCALE GENOMIC DNA]</scope>
    <source>
        <strain evidence="6">DSM 44963</strain>
        <strain evidence="5">SOSP1-21</strain>
    </source>
</reference>
<sequence>MTITTRSSRLALPNKALLFDVEVLSGELQRVKDHRDRRGVRYSLADILLIGLLAKLAGQTSSRAIADWAQLRHRELSHLFGLRHQRMPHYSTWSRILAAAVDPDEVEQVIGHFFAHQVSRRLAPGERHLCLDGKTLRGTIPLGSTQGVHLLAASLPKEGVVLAQVQVSTSGSEVSAAPLLLATLDLRGTLVSGDAIFASRKLSLKILQAKGDYLWMIKENQKQMYQDLQTLFEPPSVRPGWSAPPTDFRSASSVNKGHGRRERRQITVSSELSHYSEWPGLSQVAQARTTTNQRAGEGGARGSVWNHKFADLGGDPQTPPGTCSRALGHWCDPFRRNERKLKDGEQGESSLTTDRVMWGAIPHPLGERGNAAPSR</sequence>
<name>D6TPY3_KTERA</name>
<dbReference type="eggNOG" id="COG5433">
    <property type="taxonomic scope" value="Bacteria"/>
</dbReference>
<dbReference type="EMBL" id="ADVG01000004">
    <property type="protein sequence ID" value="EFH82394.1"/>
    <property type="molecule type" value="Genomic_DNA"/>
</dbReference>
<dbReference type="OrthoDB" id="145986at2"/>
<keyword evidence="6" id="KW-1185">Reference proteome</keyword>
<dbReference type="AlphaFoldDB" id="D6TPY3"/>
<dbReference type="GO" id="GO:0006313">
    <property type="term" value="P:DNA transposition"/>
    <property type="evidence" value="ECO:0007669"/>
    <property type="project" value="InterPro"/>
</dbReference>
<dbReference type="Pfam" id="PF13808">
    <property type="entry name" value="DDE_Tnp_1_assoc"/>
    <property type="match status" value="1"/>
</dbReference>
<dbReference type="GO" id="GO:0003677">
    <property type="term" value="F:DNA binding"/>
    <property type="evidence" value="ECO:0007669"/>
    <property type="project" value="InterPro"/>
</dbReference>
<dbReference type="GO" id="GO:0004803">
    <property type="term" value="F:transposase activity"/>
    <property type="evidence" value="ECO:0007669"/>
    <property type="project" value="InterPro"/>
</dbReference>
<organism evidence="5 6">
    <name type="scientific">Ktedonobacter racemifer DSM 44963</name>
    <dbReference type="NCBI Taxonomy" id="485913"/>
    <lineage>
        <taxon>Bacteria</taxon>
        <taxon>Bacillati</taxon>
        <taxon>Chloroflexota</taxon>
        <taxon>Ktedonobacteria</taxon>
        <taxon>Ktedonobacterales</taxon>
        <taxon>Ktedonobacteraceae</taxon>
        <taxon>Ktedonobacter</taxon>
    </lineage>
</organism>
<evidence type="ECO:0000313" key="4">
    <source>
        <dbReference type="EMBL" id="EFH82394.1"/>
    </source>
</evidence>
<dbReference type="PANTHER" id="PTHR30298">
    <property type="entry name" value="H REPEAT-ASSOCIATED PREDICTED TRANSPOSASE"/>
    <property type="match status" value="1"/>
</dbReference>
<protein>
    <submittedName>
        <fullName evidence="5">Transposase, IS4</fullName>
    </submittedName>
</protein>
<dbReference type="RefSeq" id="WP_007912856.1">
    <property type="nucleotide sequence ID" value="NZ_ADVG01000002.1"/>
</dbReference>
<dbReference type="InterPro" id="IPR032806">
    <property type="entry name" value="YbfD_N"/>
</dbReference>
<proteinExistence type="predicted"/>
<accession>D6TPY3</accession>
<evidence type="ECO:0000313" key="5">
    <source>
        <dbReference type="EMBL" id="EFH87568.1"/>
    </source>
</evidence>
<dbReference type="Pfam" id="PF01609">
    <property type="entry name" value="DDE_Tnp_1"/>
    <property type="match status" value="1"/>
</dbReference>
<feature type="region of interest" description="Disordered" evidence="1">
    <location>
        <begin position="341"/>
        <end position="375"/>
    </location>
</feature>
<evidence type="ECO:0000259" key="3">
    <source>
        <dbReference type="Pfam" id="PF13808"/>
    </source>
</evidence>
<dbReference type="InterPro" id="IPR051698">
    <property type="entry name" value="Transposase_11-like"/>
</dbReference>
<feature type="domain" description="H repeat-associated protein N-terminal" evidence="3">
    <location>
        <begin position="28"/>
        <end position="113"/>
    </location>
</feature>
<evidence type="ECO:0000313" key="6">
    <source>
        <dbReference type="Proteomes" id="UP000004508"/>
    </source>
</evidence>
<dbReference type="InterPro" id="IPR047647">
    <property type="entry name" value="ISAs1_transpos"/>
</dbReference>
<feature type="region of interest" description="Disordered" evidence="1">
    <location>
        <begin position="236"/>
        <end position="263"/>
    </location>
</feature>
<dbReference type="PANTHER" id="PTHR30298:SF0">
    <property type="entry name" value="PROTEIN YBFL-RELATED"/>
    <property type="match status" value="1"/>
</dbReference>
<dbReference type="NCBIfam" id="NF033564">
    <property type="entry name" value="transpos_ISAs1"/>
    <property type="match status" value="1"/>
</dbReference>
<dbReference type="Proteomes" id="UP000004508">
    <property type="component" value="Unassembled WGS sequence"/>
</dbReference>
<evidence type="ECO:0000259" key="2">
    <source>
        <dbReference type="Pfam" id="PF01609"/>
    </source>
</evidence>
<dbReference type="EMBL" id="ADVG01000002">
    <property type="protein sequence ID" value="EFH87568.1"/>
    <property type="molecule type" value="Genomic_DNA"/>
</dbReference>
<dbReference type="InParanoid" id="D6TPY3"/>